<keyword evidence="2" id="KW-0808">Transferase</keyword>
<dbReference type="Gene3D" id="3.90.550.10">
    <property type="entry name" value="Spore Coat Polysaccharide Biosynthesis Protein SpsA, Chain A"/>
    <property type="match status" value="1"/>
</dbReference>
<gene>
    <name evidence="2" type="ordered locus">Echvi_2601</name>
</gene>
<dbReference type="HOGENOM" id="CLU_945394_0_0_10"/>
<sequence length="302" mass="34690">MIEGKSDKKLAGFVITYNRPHTLLDTIGKVFSQSFPPQKLWIIDNSENEDTYRLLRTVKDDRLVYLKVGYNAGPAGGAKIGLKAVADAGFEWIYWGDDNDPPRFDHAFERLIHLGELMPVKGLLGCVGHWFDVRKGIVKRTSDQSLNGKGHLEVNSIAGGMGFIVHSNVIHKGFTPDDRIFFGFEELEFCLRVAEAGFNIWVDKELFCAMRSKSNRMGMEVKLYKKKDKERLWREYYSLRNLLYIAKRHGYHKMRVRLALKWSVKICYGFKYGLAYGKSNAYFILCAFIDHLKGKMGKVNVK</sequence>
<organism evidence="2 3">
    <name type="scientific">Echinicola vietnamensis (strain DSM 17526 / LMG 23754 / KMM 6221)</name>
    <dbReference type="NCBI Taxonomy" id="926556"/>
    <lineage>
        <taxon>Bacteria</taxon>
        <taxon>Pseudomonadati</taxon>
        <taxon>Bacteroidota</taxon>
        <taxon>Cytophagia</taxon>
        <taxon>Cytophagales</taxon>
        <taxon>Cyclobacteriaceae</taxon>
        <taxon>Echinicola</taxon>
    </lineage>
</organism>
<accession>L0G0K6</accession>
<protein>
    <submittedName>
        <fullName evidence="2">Putative glycosyltransferase</fullName>
    </submittedName>
</protein>
<dbReference type="PANTHER" id="PTHR43685:SF2">
    <property type="entry name" value="GLYCOSYLTRANSFERASE 2-LIKE DOMAIN-CONTAINING PROTEIN"/>
    <property type="match status" value="1"/>
</dbReference>
<evidence type="ECO:0000259" key="1">
    <source>
        <dbReference type="Pfam" id="PF00535"/>
    </source>
</evidence>
<dbReference type="RefSeq" id="WP_015266396.1">
    <property type="nucleotide sequence ID" value="NC_019904.1"/>
</dbReference>
<dbReference type="InterPro" id="IPR001173">
    <property type="entry name" value="Glyco_trans_2-like"/>
</dbReference>
<evidence type="ECO:0000313" key="3">
    <source>
        <dbReference type="Proteomes" id="UP000010796"/>
    </source>
</evidence>
<proteinExistence type="predicted"/>
<dbReference type="InterPro" id="IPR029044">
    <property type="entry name" value="Nucleotide-diphossugar_trans"/>
</dbReference>
<dbReference type="PANTHER" id="PTHR43685">
    <property type="entry name" value="GLYCOSYLTRANSFERASE"/>
    <property type="match status" value="1"/>
</dbReference>
<dbReference type="Pfam" id="PF00535">
    <property type="entry name" value="Glycos_transf_2"/>
    <property type="match status" value="1"/>
</dbReference>
<reference evidence="3" key="1">
    <citation type="submission" date="2012-02" db="EMBL/GenBank/DDBJ databases">
        <title>The complete genome of Echinicola vietnamensis DSM 17526.</title>
        <authorList>
            <person name="Lucas S."/>
            <person name="Copeland A."/>
            <person name="Lapidus A."/>
            <person name="Glavina del Rio T."/>
            <person name="Dalin E."/>
            <person name="Tice H."/>
            <person name="Bruce D."/>
            <person name="Goodwin L."/>
            <person name="Pitluck S."/>
            <person name="Peters L."/>
            <person name="Ovchinnikova G."/>
            <person name="Teshima H."/>
            <person name="Kyrpides N."/>
            <person name="Mavromatis K."/>
            <person name="Ivanova N."/>
            <person name="Brettin T."/>
            <person name="Detter J.C."/>
            <person name="Han C."/>
            <person name="Larimer F."/>
            <person name="Land M."/>
            <person name="Hauser L."/>
            <person name="Markowitz V."/>
            <person name="Cheng J.-F."/>
            <person name="Hugenholtz P."/>
            <person name="Woyke T."/>
            <person name="Wu D."/>
            <person name="Brambilla E."/>
            <person name="Klenk H.-P."/>
            <person name="Eisen J.A."/>
        </authorList>
    </citation>
    <scope>NUCLEOTIDE SEQUENCE [LARGE SCALE GENOMIC DNA]</scope>
    <source>
        <strain evidence="3">DSM 17526 / LMG 23754 / KMM 6221</strain>
    </source>
</reference>
<dbReference type="EMBL" id="CP003346">
    <property type="protein sequence ID" value="AGA78843.1"/>
    <property type="molecule type" value="Genomic_DNA"/>
</dbReference>
<dbReference type="SUPFAM" id="SSF53448">
    <property type="entry name" value="Nucleotide-diphospho-sugar transferases"/>
    <property type="match status" value="1"/>
</dbReference>
<dbReference type="KEGG" id="evi:Echvi_2601"/>
<keyword evidence="3" id="KW-1185">Reference proteome</keyword>
<dbReference type="eggNOG" id="COG1216">
    <property type="taxonomic scope" value="Bacteria"/>
</dbReference>
<dbReference type="GO" id="GO:0016740">
    <property type="term" value="F:transferase activity"/>
    <property type="evidence" value="ECO:0007669"/>
    <property type="project" value="UniProtKB-KW"/>
</dbReference>
<dbReference type="STRING" id="926556.Echvi_2601"/>
<name>L0G0K6_ECHVK</name>
<feature type="domain" description="Glycosyltransferase 2-like" evidence="1">
    <location>
        <begin position="14"/>
        <end position="164"/>
    </location>
</feature>
<dbReference type="AlphaFoldDB" id="L0G0K6"/>
<dbReference type="InterPro" id="IPR050834">
    <property type="entry name" value="Glycosyltransf_2"/>
</dbReference>
<dbReference type="OrthoDB" id="7665907at2"/>
<evidence type="ECO:0000313" key="2">
    <source>
        <dbReference type="EMBL" id="AGA78843.1"/>
    </source>
</evidence>
<dbReference type="Proteomes" id="UP000010796">
    <property type="component" value="Chromosome"/>
</dbReference>